<keyword evidence="2" id="KW-1185">Reference proteome</keyword>
<reference evidence="1 2" key="1">
    <citation type="journal article" date="2017" name="Nat. Commun.">
        <title>Genome assembly with in vitro proximity ligation data and whole-genome triplication in lettuce.</title>
        <authorList>
            <person name="Reyes-Chin-Wo S."/>
            <person name="Wang Z."/>
            <person name="Yang X."/>
            <person name="Kozik A."/>
            <person name="Arikit S."/>
            <person name="Song C."/>
            <person name="Xia L."/>
            <person name="Froenicke L."/>
            <person name="Lavelle D.O."/>
            <person name="Truco M.J."/>
            <person name="Xia R."/>
            <person name="Zhu S."/>
            <person name="Xu C."/>
            <person name="Xu H."/>
            <person name="Xu X."/>
            <person name="Cox K."/>
            <person name="Korf I."/>
            <person name="Meyers B.C."/>
            <person name="Michelmore R.W."/>
        </authorList>
    </citation>
    <scope>NUCLEOTIDE SEQUENCE [LARGE SCALE GENOMIC DNA]</scope>
    <source>
        <strain evidence="2">cv. Salinas</strain>
        <tissue evidence="1">Seedlings</tissue>
    </source>
</reference>
<dbReference type="InterPro" id="IPR011009">
    <property type="entry name" value="Kinase-like_dom_sf"/>
</dbReference>
<dbReference type="Gene3D" id="1.10.510.10">
    <property type="entry name" value="Transferase(Phosphotransferase) domain 1"/>
    <property type="match status" value="1"/>
</dbReference>
<proteinExistence type="predicted"/>
<dbReference type="Proteomes" id="UP000235145">
    <property type="component" value="Unassembled WGS sequence"/>
</dbReference>
<gene>
    <name evidence="1" type="ORF">LSAT_V11C700367250</name>
</gene>
<protein>
    <recommendedName>
        <fullName evidence="3">Serine-threonine/tyrosine-protein kinase catalytic domain-containing protein</fullName>
    </recommendedName>
</protein>
<organism evidence="1 2">
    <name type="scientific">Lactuca sativa</name>
    <name type="common">Garden lettuce</name>
    <dbReference type="NCBI Taxonomy" id="4236"/>
    <lineage>
        <taxon>Eukaryota</taxon>
        <taxon>Viridiplantae</taxon>
        <taxon>Streptophyta</taxon>
        <taxon>Embryophyta</taxon>
        <taxon>Tracheophyta</taxon>
        <taxon>Spermatophyta</taxon>
        <taxon>Magnoliopsida</taxon>
        <taxon>eudicotyledons</taxon>
        <taxon>Gunneridae</taxon>
        <taxon>Pentapetalae</taxon>
        <taxon>asterids</taxon>
        <taxon>campanulids</taxon>
        <taxon>Asterales</taxon>
        <taxon>Asteraceae</taxon>
        <taxon>Cichorioideae</taxon>
        <taxon>Cichorieae</taxon>
        <taxon>Lactucinae</taxon>
        <taxon>Lactuca</taxon>
    </lineage>
</organism>
<evidence type="ECO:0000313" key="1">
    <source>
        <dbReference type="EMBL" id="KAJ0195131.1"/>
    </source>
</evidence>
<dbReference type="SUPFAM" id="SSF56112">
    <property type="entry name" value="Protein kinase-like (PK-like)"/>
    <property type="match status" value="1"/>
</dbReference>
<comment type="caution">
    <text evidence="1">The sequence shown here is derived from an EMBL/GenBank/DDBJ whole genome shotgun (WGS) entry which is preliminary data.</text>
</comment>
<dbReference type="AlphaFoldDB" id="A0A9R1UYN9"/>
<sequence length="134" mass="15130">MRGDFNAKLEGFGRALVGRDNGNPHVAGTIDCFTAWSDIYSFGVVMLETLTGQRAYDMKRLNHDRYLTKWACPFFVDTIKLKKIMDPRLEQNYSLEGAFKCAKLAARCVAEGLEDRPSSEEVLRGLEQIYAATK</sequence>
<evidence type="ECO:0000313" key="2">
    <source>
        <dbReference type="Proteomes" id="UP000235145"/>
    </source>
</evidence>
<dbReference type="InterPro" id="IPR050823">
    <property type="entry name" value="Plant_Ser_Thr_Prot_Kinase"/>
</dbReference>
<name>A0A9R1UYN9_LACSA</name>
<evidence type="ECO:0008006" key="3">
    <source>
        <dbReference type="Google" id="ProtNLM"/>
    </source>
</evidence>
<accession>A0A9R1UYN9</accession>
<dbReference type="EMBL" id="NBSK02000007">
    <property type="protein sequence ID" value="KAJ0195131.1"/>
    <property type="molecule type" value="Genomic_DNA"/>
</dbReference>
<dbReference type="PANTHER" id="PTHR45621">
    <property type="entry name" value="OS01G0588500 PROTEIN-RELATED"/>
    <property type="match status" value="1"/>
</dbReference>